<evidence type="ECO:0000313" key="4">
    <source>
        <dbReference type="Proteomes" id="UP001302126"/>
    </source>
</evidence>
<dbReference type="Proteomes" id="UP001302126">
    <property type="component" value="Unassembled WGS sequence"/>
</dbReference>
<feature type="compositionally biased region" description="Polar residues" evidence="1">
    <location>
        <begin position="216"/>
        <end position="225"/>
    </location>
</feature>
<dbReference type="EMBL" id="MU864372">
    <property type="protein sequence ID" value="KAK4189735.1"/>
    <property type="molecule type" value="Genomic_DNA"/>
</dbReference>
<evidence type="ECO:0000256" key="1">
    <source>
        <dbReference type="SAM" id="MobiDB-lite"/>
    </source>
</evidence>
<feature type="region of interest" description="Disordered" evidence="1">
    <location>
        <begin position="160"/>
        <end position="225"/>
    </location>
</feature>
<comment type="caution">
    <text evidence="3">The sequence shown here is derived from an EMBL/GenBank/DDBJ whole genome shotgun (WGS) entry which is preliminary data.</text>
</comment>
<evidence type="ECO:0000313" key="3">
    <source>
        <dbReference type="EMBL" id="KAK4189735.1"/>
    </source>
</evidence>
<keyword evidence="4" id="KW-1185">Reference proteome</keyword>
<keyword evidence="2" id="KW-1133">Transmembrane helix</keyword>
<evidence type="ECO:0000256" key="2">
    <source>
        <dbReference type="SAM" id="Phobius"/>
    </source>
</evidence>
<accession>A0AAN6WX13</accession>
<reference evidence="3" key="2">
    <citation type="submission" date="2023-05" db="EMBL/GenBank/DDBJ databases">
        <authorList>
            <consortium name="Lawrence Berkeley National Laboratory"/>
            <person name="Steindorff A."/>
            <person name="Hensen N."/>
            <person name="Bonometti L."/>
            <person name="Westerberg I."/>
            <person name="Brannstrom I.O."/>
            <person name="Guillou S."/>
            <person name="Cros-Aarteil S."/>
            <person name="Calhoun S."/>
            <person name="Haridas S."/>
            <person name="Kuo A."/>
            <person name="Mondo S."/>
            <person name="Pangilinan J."/>
            <person name="Riley R."/>
            <person name="Labutti K."/>
            <person name="Andreopoulos B."/>
            <person name="Lipzen A."/>
            <person name="Chen C."/>
            <person name="Yanf M."/>
            <person name="Daum C."/>
            <person name="Ng V."/>
            <person name="Clum A."/>
            <person name="Ohm R."/>
            <person name="Martin F."/>
            <person name="Silar P."/>
            <person name="Natvig D."/>
            <person name="Lalanne C."/>
            <person name="Gautier V."/>
            <person name="Ament-Velasquez S.L."/>
            <person name="Kruys A."/>
            <person name="Hutchinson M.I."/>
            <person name="Powell A.J."/>
            <person name="Barry K."/>
            <person name="Miller A.N."/>
            <person name="Grigoriev I.V."/>
            <person name="Debuchy R."/>
            <person name="Gladieux P."/>
            <person name="Thoren M.H."/>
            <person name="Johannesson H."/>
        </authorList>
    </citation>
    <scope>NUCLEOTIDE SEQUENCE</scope>
    <source>
        <strain evidence="3">PSN309</strain>
    </source>
</reference>
<gene>
    <name evidence="3" type="ORF">QBC35DRAFT_492222</name>
</gene>
<dbReference type="AlphaFoldDB" id="A0AAN6WX13"/>
<proteinExistence type="predicted"/>
<keyword evidence="2" id="KW-0472">Membrane</keyword>
<feature type="transmembrane region" description="Helical" evidence="2">
    <location>
        <begin position="134"/>
        <end position="151"/>
    </location>
</feature>
<sequence>MMQWSATGLTSISVWKVGGLNEWHGFKLCFPNEASNLEEKTSDYSYQRCELLRSCDRDFTCQFQSRKERSVILVAEQFPLLPRITVQLSFPCNCNLRQLRQIERVPIISLPIWPHCRELAILVQAILRKRLRNNWLIITAFLGILFRHLMICNRLPTSPKASAIPRPSRGPRGPHHTQTHFQSRYSRWRSRGYRMRRETSVSSIPDQSHRGVPKRQTPTFTSQST</sequence>
<protein>
    <submittedName>
        <fullName evidence="3">Uncharacterized protein</fullName>
    </submittedName>
</protein>
<organism evidence="3 4">
    <name type="scientific">Podospora australis</name>
    <dbReference type="NCBI Taxonomy" id="1536484"/>
    <lineage>
        <taxon>Eukaryota</taxon>
        <taxon>Fungi</taxon>
        <taxon>Dikarya</taxon>
        <taxon>Ascomycota</taxon>
        <taxon>Pezizomycotina</taxon>
        <taxon>Sordariomycetes</taxon>
        <taxon>Sordariomycetidae</taxon>
        <taxon>Sordariales</taxon>
        <taxon>Podosporaceae</taxon>
        <taxon>Podospora</taxon>
    </lineage>
</organism>
<keyword evidence="2" id="KW-0812">Transmembrane</keyword>
<reference evidence="3" key="1">
    <citation type="journal article" date="2023" name="Mol. Phylogenet. Evol.">
        <title>Genome-scale phylogeny and comparative genomics of the fungal order Sordariales.</title>
        <authorList>
            <person name="Hensen N."/>
            <person name="Bonometti L."/>
            <person name="Westerberg I."/>
            <person name="Brannstrom I.O."/>
            <person name="Guillou S."/>
            <person name="Cros-Aarteil S."/>
            <person name="Calhoun S."/>
            <person name="Haridas S."/>
            <person name="Kuo A."/>
            <person name="Mondo S."/>
            <person name="Pangilinan J."/>
            <person name="Riley R."/>
            <person name="LaButti K."/>
            <person name="Andreopoulos B."/>
            <person name="Lipzen A."/>
            <person name="Chen C."/>
            <person name="Yan M."/>
            <person name="Daum C."/>
            <person name="Ng V."/>
            <person name="Clum A."/>
            <person name="Steindorff A."/>
            <person name="Ohm R.A."/>
            <person name="Martin F."/>
            <person name="Silar P."/>
            <person name="Natvig D.O."/>
            <person name="Lalanne C."/>
            <person name="Gautier V."/>
            <person name="Ament-Velasquez S.L."/>
            <person name="Kruys A."/>
            <person name="Hutchinson M.I."/>
            <person name="Powell A.J."/>
            <person name="Barry K."/>
            <person name="Miller A.N."/>
            <person name="Grigoriev I.V."/>
            <person name="Debuchy R."/>
            <person name="Gladieux P."/>
            <person name="Hiltunen Thoren M."/>
            <person name="Johannesson H."/>
        </authorList>
    </citation>
    <scope>NUCLEOTIDE SEQUENCE</scope>
    <source>
        <strain evidence="3">PSN309</strain>
    </source>
</reference>
<name>A0AAN6WX13_9PEZI</name>